<accession>A0A4T2H8K8</accession>
<dbReference type="Proteomes" id="UP000305768">
    <property type="component" value="Unassembled WGS sequence"/>
</dbReference>
<reference evidence="1 2" key="1">
    <citation type="submission" date="2019-04" db="EMBL/GenBank/DDBJ databases">
        <title>Genome analysis of Streptococcus suis strain WUSS425.</title>
        <authorList>
            <person name="Chen H."/>
            <person name="Gao X."/>
            <person name="Wu Z."/>
        </authorList>
    </citation>
    <scope>NUCLEOTIDE SEQUENCE [LARGE SCALE GENOMIC DNA]</scope>
    <source>
        <strain evidence="1 2">WUSS425</strain>
    </source>
</reference>
<dbReference type="AlphaFoldDB" id="A0A4T2H8K8"/>
<name>A0A4T2H8K8_STRSU</name>
<dbReference type="EMBL" id="SSXP01000006">
    <property type="protein sequence ID" value="TII07884.1"/>
    <property type="molecule type" value="Genomic_DNA"/>
</dbReference>
<evidence type="ECO:0000313" key="2">
    <source>
        <dbReference type="Proteomes" id="UP000305768"/>
    </source>
</evidence>
<gene>
    <name evidence="1" type="ORF">FAJ34_05880</name>
</gene>
<proteinExistence type="predicted"/>
<sequence>MIEKRFLMKTEQDYDLTKGWYRKSLFMEECYKGMKIGTLNNYIRQMRGSSFSFGVKGTHGNVYIHSEVFRDWFDSKINKQYTA</sequence>
<organism evidence="1 2">
    <name type="scientific">Streptococcus suis</name>
    <dbReference type="NCBI Taxonomy" id="1307"/>
    <lineage>
        <taxon>Bacteria</taxon>
        <taxon>Bacillati</taxon>
        <taxon>Bacillota</taxon>
        <taxon>Bacilli</taxon>
        <taxon>Lactobacillales</taxon>
        <taxon>Streptococcaceae</taxon>
        <taxon>Streptococcus</taxon>
    </lineage>
</organism>
<evidence type="ECO:0000313" key="1">
    <source>
        <dbReference type="EMBL" id="TII07884.1"/>
    </source>
</evidence>
<protein>
    <recommendedName>
        <fullName evidence="3">Excisionase</fullName>
    </recommendedName>
</protein>
<comment type="caution">
    <text evidence="1">The sequence shown here is derived from an EMBL/GenBank/DDBJ whole genome shotgun (WGS) entry which is preliminary data.</text>
</comment>
<evidence type="ECO:0008006" key="3">
    <source>
        <dbReference type="Google" id="ProtNLM"/>
    </source>
</evidence>